<accession>A0AAD8RL29</accession>
<evidence type="ECO:0000313" key="3">
    <source>
        <dbReference type="Proteomes" id="UP001231189"/>
    </source>
</evidence>
<organism evidence="2 3">
    <name type="scientific">Lolium multiflorum</name>
    <name type="common">Italian ryegrass</name>
    <name type="synonym">Lolium perenne subsp. multiflorum</name>
    <dbReference type="NCBI Taxonomy" id="4521"/>
    <lineage>
        <taxon>Eukaryota</taxon>
        <taxon>Viridiplantae</taxon>
        <taxon>Streptophyta</taxon>
        <taxon>Embryophyta</taxon>
        <taxon>Tracheophyta</taxon>
        <taxon>Spermatophyta</taxon>
        <taxon>Magnoliopsida</taxon>
        <taxon>Liliopsida</taxon>
        <taxon>Poales</taxon>
        <taxon>Poaceae</taxon>
        <taxon>BOP clade</taxon>
        <taxon>Pooideae</taxon>
        <taxon>Poodae</taxon>
        <taxon>Poeae</taxon>
        <taxon>Poeae Chloroplast Group 2 (Poeae type)</taxon>
        <taxon>Loliodinae</taxon>
        <taxon>Loliinae</taxon>
        <taxon>Lolium</taxon>
    </lineage>
</organism>
<protein>
    <submittedName>
        <fullName evidence="2">Uncharacterized protein</fullName>
    </submittedName>
</protein>
<feature type="compositionally biased region" description="Basic residues" evidence="1">
    <location>
        <begin position="74"/>
        <end position="92"/>
    </location>
</feature>
<gene>
    <name evidence="2" type="ORF">QYE76_001323</name>
</gene>
<feature type="region of interest" description="Disordered" evidence="1">
    <location>
        <begin position="56"/>
        <end position="101"/>
    </location>
</feature>
<dbReference type="EMBL" id="JAUUTY010000005">
    <property type="protein sequence ID" value="KAK1627008.1"/>
    <property type="molecule type" value="Genomic_DNA"/>
</dbReference>
<keyword evidence="3" id="KW-1185">Reference proteome</keyword>
<evidence type="ECO:0000256" key="1">
    <source>
        <dbReference type="SAM" id="MobiDB-lite"/>
    </source>
</evidence>
<sequence length="162" mass="18565">MENYSLLMGDNSGDEDGGGVDGEAFRGHFPVPAACRNRDSCPPDLGFAMAAARKILEEKRKRRRRKKEREEERKKRKEKRKKKTKKRRRRRVPGGTWLPGHGRGSQWYRPWYRGSASKFQGGWGTRRYLGRYPGPEAPALPPDRALLATWPPPVGLARALVR</sequence>
<proteinExistence type="predicted"/>
<evidence type="ECO:0000313" key="2">
    <source>
        <dbReference type="EMBL" id="KAK1627008.1"/>
    </source>
</evidence>
<feature type="region of interest" description="Disordered" evidence="1">
    <location>
        <begin position="1"/>
        <end position="43"/>
    </location>
</feature>
<name>A0AAD8RL29_LOLMU</name>
<dbReference type="Proteomes" id="UP001231189">
    <property type="component" value="Unassembled WGS sequence"/>
</dbReference>
<reference evidence="2" key="1">
    <citation type="submission" date="2023-07" db="EMBL/GenBank/DDBJ databases">
        <title>A chromosome-level genome assembly of Lolium multiflorum.</title>
        <authorList>
            <person name="Chen Y."/>
            <person name="Copetti D."/>
            <person name="Kolliker R."/>
            <person name="Studer B."/>
        </authorList>
    </citation>
    <scope>NUCLEOTIDE SEQUENCE</scope>
    <source>
        <strain evidence="2">02402/16</strain>
        <tissue evidence="2">Leaf</tissue>
    </source>
</reference>
<dbReference type="AlphaFoldDB" id="A0AAD8RL29"/>
<comment type="caution">
    <text evidence="2">The sequence shown here is derived from an EMBL/GenBank/DDBJ whole genome shotgun (WGS) entry which is preliminary data.</text>
</comment>